<name>R8BCW9_PHAM7</name>
<dbReference type="KEGG" id="tmn:UCRPA7_7343"/>
<dbReference type="EMBL" id="KB933286">
    <property type="protein sequence ID" value="EON97132.1"/>
    <property type="molecule type" value="Genomic_DNA"/>
</dbReference>
<proteinExistence type="predicted"/>
<evidence type="ECO:0000313" key="3">
    <source>
        <dbReference type="Proteomes" id="UP000014074"/>
    </source>
</evidence>
<feature type="chain" id="PRO_5004451940" description="SnoaL-like domain-containing protein" evidence="1">
    <location>
        <begin position="20"/>
        <end position="291"/>
    </location>
</feature>
<evidence type="ECO:0000313" key="2">
    <source>
        <dbReference type="EMBL" id="EON97132.1"/>
    </source>
</evidence>
<dbReference type="GeneID" id="19328093"/>
<dbReference type="Proteomes" id="UP000014074">
    <property type="component" value="Unassembled WGS sequence"/>
</dbReference>
<sequence length="291" mass="31721">MHLGNLILTLLGLASFVVAGPIESEEAKVLAAAQALLITTSAPNRPPLTEAYDTVIHGGQNNLLHESGLVSTQLGAYIPQFEKILEQLYGSGVESFVESLYEPKVWIHGSLALVYGRAVITIDDVATSSAWEHFSMAKTDEGWKIAAISDQSWSLATPSSTIPPIKPEAPFRCTIEAVWNSIRDCNWDILGAHMLPEGGATLVLSEGILTLSTNEYIEYLASIFNDEPGGIYFDEQIFDIKARSTSDYGFAWVLSGANKGGKRTKDTAVTIFTFIKLDHQWFVTSVQAGQH</sequence>
<accession>R8BCW9</accession>
<keyword evidence="1" id="KW-0732">Signal</keyword>
<gene>
    <name evidence="2" type="ORF">UCRPA7_7343</name>
</gene>
<reference evidence="3" key="1">
    <citation type="journal article" date="2013" name="Genome Announc.">
        <title>Draft genome sequence of the ascomycete Phaeoacremonium aleophilum strain UCR-PA7, a causal agent of the esca disease complex in grapevines.</title>
        <authorList>
            <person name="Blanco-Ulate B."/>
            <person name="Rolshausen P."/>
            <person name="Cantu D."/>
        </authorList>
    </citation>
    <scope>NUCLEOTIDE SEQUENCE [LARGE SCALE GENOMIC DNA]</scope>
    <source>
        <strain evidence="3">UCR-PA7</strain>
    </source>
</reference>
<dbReference type="RefSeq" id="XP_007918066.1">
    <property type="nucleotide sequence ID" value="XM_007919875.1"/>
</dbReference>
<organism evidence="2 3">
    <name type="scientific">Phaeoacremonium minimum (strain UCR-PA7)</name>
    <name type="common">Esca disease fungus</name>
    <name type="synonym">Togninia minima</name>
    <dbReference type="NCBI Taxonomy" id="1286976"/>
    <lineage>
        <taxon>Eukaryota</taxon>
        <taxon>Fungi</taxon>
        <taxon>Dikarya</taxon>
        <taxon>Ascomycota</taxon>
        <taxon>Pezizomycotina</taxon>
        <taxon>Sordariomycetes</taxon>
        <taxon>Sordariomycetidae</taxon>
        <taxon>Togniniales</taxon>
        <taxon>Togniniaceae</taxon>
        <taxon>Phaeoacremonium</taxon>
    </lineage>
</organism>
<evidence type="ECO:0000256" key="1">
    <source>
        <dbReference type="SAM" id="SignalP"/>
    </source>
</evidence>
<dbReference type="SUPFAM" id="SSF54427">
    <property type="entry name" value="NTF2-like"/>
    <property type="match status" value="1"/>
</dbReference>
<feature type="signal peptide" evidence="1">
    <location>
        <begin position="1"/>
        <end position="19"/>
    </location>
</feature>
<dbReference type="HOGENOM" id="CLU_957072_0_0_1"/>
<dbReference type="InterPro" id="IPR032710">
    <property type="entry name" value="NTF2-like_dom_sf"/>
</dbReference>
<protein>
    <recommendedName>
        <fullName evidence="4">SnoaL-like domain-containing protein</fullName>
    </recommendedName>
</protein>
<dbReference type="AlphaFoldDB" id="R8BCW9"/>
<keyword evidence="3" id="KW-1185">Reference proteome</keyword>
<evidence type="ECO:0008006" key="4">
    <source>
        <dbReference type="Google" id="ProtNLM"/>
    </source>
</evidence>